<evidence type="ECO:0000256" key="4">
    <source>
        <dbReference type="ARBA" id="ARBA00038168"/>
    </source>
</evidence>
<accession>A0AAD5LD57</accession>
<dbReference type="EMBL" id="JAKCXM010000326">
    <property type="protein sequence ID" value="KAJ0395759.1"/>
    <property type="molecule type" value="Genomic_DNA"/>
</dbReference>
<feature type="compositionally biased region" description="Polar residues" evidence="5">
    <location>
        <begin position="213"/>
        <end position="222"/>
    </location>
</feature>
<reference evidence="7" key="1">
    <citation type="submission" date="2021-12" db="EMBL/GenBank/DDBJ databases">
        <title>Prjna785345.</title>
        <authorList>
            <person name="Rujirawat T."/>
            <person name="Krajaejun T."/>
        </authorList>
    </citation>
    <scope>NUCLEOTIDE SEQUENCE</scope>
    <source>
        <strain evidence="7">Pi057C3</strain>
    </source>
</reference>
<evidence type="ECO:0000256" key="1">
    <source>
        <dbReference type="ARBA" id="ARBA00022617"/>
    </source>
</evidence>
<keyword evidence="2" id="KW-0479">Metal-binding</keyword>
<dbReference type="Proteomes" id="UP001209570">
    <property type="component" value="Unassembled WGS sequence"/>
</dbReference>
<dbReference type="InterPro" id="IPR050668">
    <property type="entry name" value="Cytochrome_b5"/>
</dbReference>
<dbReference type="PANTHER" id="PTHR19359:SF146">
    <property type="entry name" value="B5, PUTATIVE-RELATED"/>
    <property type="match status" value="1"/>
</dbReference>
<evidence type="ECO:0000313" key="8">
    <source>
        <dbReference type="Proteomes" id="UP001209570"/>
    </source>
</evidence>
<feature type="domain" description="Cytochrome b5 heme-binding" evidence="6">
    <location>
        <begin position="277"/>
        <end position="345"/>
    </location>
</feature>
<keyword evidence="1" id="KW-0349">Heme</keyword>
<comment type="caution">
    <text evidence="7">The sequence shown here is derived from an EMBL/GenBank/DDBJ whole genome shotgun (WGS) entry which is preliminary data.</text>
</comment>
<feature type="region of interest" description="Disordered" evidence="5">
    <location>
        <begin position="92"/>
        <end position="121"/>
    </location>
</feature>
<dbReference type="SUPFAM" id="SSF55856">
    <property type="entry name" value="Cytochrome b5-like heme/steroid binding domain"/>
    <property type="match status" value="1"/>
</dbReference>
<gene>
    <name evidence="7" type="ORF">P43SY_005676</name>
</gene>
<dbReference type="Gene3D" id="3.10.120.10">
    <property type="entry name" value="Cytochrome b5-like heme/steroid binding domain"/>
    <property type="match status" value="1"/>
</dbReference>
<evidence type="ECO:0000259" key="6">
    <source>
        <dbReference type="PROSITE" id="PS50255"/>
    </source>
</evidence>
<proteinExistence type="inferred from homology"/>
<dbReference type="GO" id="GO:0020037">
    <property type="term" value="F:heme binding"/>
    <property type="evidence" value="ECO:0007669"/>
    <property type="project" value="TreeGrafter"/>
</dbReference>
<dbReference type="InterPro" id="IPR001199">
    <property type="entry name" value="Cyt_B5-like_heme/steroid-bd"/>
</dbReference>
<keyword evidence="3" id="KW-0408">Iron</keyword>
<dbReference type="AlphaFoldDB" id="A0AAD5LD57"/>
<evidence type="ECO:0000256" key="3">
    <source>
        <dbReference type="ARBA" id="ARBA00023004"/>
    </source>
</evidence>
<name>A0AAD5LD57_PYTIN</name>
<dbReference type="Pfam" id="PF00173">
    <property type="entry name" value="Cyt-b5"/>
    <property type="match status" value="1"/>
</dbReference>
<keyword evidence="8" id="KW-1185">Reference proteome</keyword>
<evidence type="ECO:0000313" key="7">
    <source>
        <dbReference type="EMBL" id="KAJ0395759.1"/>
    </source>
</evidence>
<evidence type="ECO:0000256" key="2">
    <source>
        <dbReference type="ARBA" id="ARBA00022723"/>
    </source>
</evidence>
<comment type="similarity">
    <text evidence="4">Belongs to the cytochrome b5 family.</text>
</comment>
<dbReference type="InterPro" id="IPR036400">
    <property type="entry name" value="Cyt_B5-like_heme/steroid_sf"/>
</dbReference>
<protein>
    <recommendedName>
        <fullName evidence="6">Cytochrome b5 heme-binding domain-containing protein</fullName>
    </recommendedName>
</protein>
<dbReference type="PANTHER" id="PTHR19359">
    <property type="entry name" value="CYTOCHROME B5"/>
    <property type="match status" value="1"/>
</dbReference>
<dbReference type="PRINTS" id="PR00363">
    <property type="entry name" value="CYTOCHROMEB5"/>
</dbReference>
<feature type="region of interest" description="Disordered" evidence="5">
    <location>
        <begin position="197"/>
        <end position="243"/>
    </location>
</feature>
<dbReference type="PROSITE" id="PS50255">
    <property type="entry name" value="CYTOCHROME_B5_2"/>
    <property type="match status" value="1"/>
</dbReference>
<evidence type="ECO:0000256" key="5">
    <source>
        <dbReference type="SAM" id="MobiDB-lite"/>
    </source>
</evidence>
<sequence length="362" mass="38107">MCEGVISPPSAARQQRTCAQAAKAAAAEDADRHVVQGAMLPVGGFAGLAIASQANALSEAPAEGTVDSTGSTAKDPCATGCLNEMTNQVDQVDVVPTPQPRRSRTRSRRQSSSADDNQEGSLALDLEEFGLDVLSLADPVPSPPKSVVVDYEDSTVPDRSRAALLLGAQAKSEGDCAPDACQPLDFVIYNDFFGNNNNPDDAVGRERRRTRKGSISQTPTSSRRGKSVILSSSGAGPLGVSPTELSSKVVEKQAELDQPELDAPERCSIVPKLCLCEVRLHTTADSCWLVANNAVYDVTGVLASHPAGPRSILRKAGGKDCTQDMKFHSKAARKLLEKCFIGKLEPCGEAIGGDVQSACTIM</sequence>
<dbReference type="GO" id="GO:0016020">
    <property type="term" value="C:membrane"/>
    <property type="evidence" value="ECO:0007669"/>
    <property type="project" value="TreeGrafter"/>
</dbReference>
<organism evidence="7 8">
    <name type="scientific">Pythium insidiosum</name>
    <name type="common">Pythiosis disease agent</name>
    <dbReference type="NCBI Taxonomy" id="114742"/>
    <lineage>
        <taxon>Eukaryota</taxon>
        <taxon>Sar</taxon>
        <taxon>Stramenopiles</taxon>
        <taxon>Oomycota</taxon>
        <taxon>Peronosporomycetes</taxon>
        <taxon>Pythiales</taxon>
        <taxon>Pythiaceae</taxon>
        <taxon>Pythium</taxon>
    </lineage>
</organism>
<dbReference type="SMART" id="SM01117">
    <property type="entry name" value="Cyt-b5"/>
    <property type="match status" value="1"/>
</dbReference>
<dbReference type="GO" id="GO:0046872">
    <property type="term" value="F:metal ion binding"/>
    <property type="evidence" value="ECO:0007669"/>
    <property type="project" value="UniProtKB-KW"/>
</dbReference>